<name>A0A1C4WFF9_MICVI</name>
<dbReference type="RefSeq" id="WP_089006299.1">
    <property type="nucleotide sequence ID" value="NZ_LT607411.1"/>
</dbReference>
<feature type="region of interest" description="Disordered" evidence="1">
    <location>
        <begin position="32"/>
        <end position="58"/>
    </location>
</feature>
<reference evidence="3" key="1">
    <citation type="submission" date="2016-06" db="EMBL/GenBank/DDBJ databases">
        <authorList>
            <person name="Varghese N."/>
            <person name="Submissions Spin"/>
        </authorList>
    </citation>
    <scope>NUCLEOTIDE SEQUENCE [LARGE SCALE GENOMIC DNA]</scope>
    <source>
        <strain evidence="3">DSM 43909</strain>
    </source>
</reference>
<dbReference type="PROSITE" id="PS51257">
    <property type="entry name" value="PROKAR_LIPOPROTEIN"/>
    <property type="match status" value="1"/>
</dbReference>
<keyword evidence="3" id="KW-1185">Reference proteome</keyword>
<proteinExistence type="predicted"/>
<organism evidence="2 3">
    <name type="scientific">Micromonospora viridifaciens</name>
    <dbReference type="NCBI Taxonomy" id="1881"/>
    <lineage>
        <taxon>Bacteria</taxon>
        <taxon>Bacillati</taxon>
        <taxon>Actinomycetota</taxon>
        <taxon>Actinomycetes</taxon>
        <taxon>Micromonosporales</taxon>
        <taxon>Micromonosporaceae</taxon>
        <taxon>Micromonospora</taxon>
    </lineage>
</organism>
<dbReference type="OrthoDB" id="5801841at2"/>
<dbReference type="Proteomes" id="UP000198242">
    <property type="component" value="Chromosome I"/>
</dbReference>
<evidence type="ECO:0000256" key="1">
    <source>
        <dbReference type="SAM" id="MobiDB-lite"/>
    </source>
</evidence>
<dbReference type="EMBL" id="LT607411">
    <property type="protein sequence ID" value="SCE94924.1"/>
    <property type="molecule type" value="Genomic_DNA"/>
</dbReference>
<dbReference type="AlphaFoldDB" id="A0A1C4WFF9"/>
<sequence>MRMLGDVRCNTLNISRAALAVPVMLSSLGCGSTAGPRATNTEEIISESPAPSDPTRPQVAQGAIADLAVRLAIAASDIEVVRVEEAVWRDGSIGCAQPGRMYTQALVRGQRARVG</sequence>
<evidence type="ECO:0000313" key="2">
    <source>
        <dbReference type="EMBL" id="SCE94924.1"/>
    </source>
</evidence>
<gene>
    <name evidence="2" type="ORF">GA0074695_2381</name>
</gene>
<evidence type="ECO:0000313" key="3">
    <source>
        <dbReference type="Proteomes" id="UP000198242"/>
    </source>
</evidence>
<protein>
    <submittedName>
        <fullName evidence="2">Uncharacterized protein</fullName>
    </submittedName>
</protein>
<accession>A0A1C4WFF9</accession>